<protein>
    <submittedName>
        <fullName evidence="1">Uncharacterized protein</fullName>
    </submittedName>
</protein>
<accession>A0A3R9PT04</accession>
<dbReference type="AlphaFoldDB" id="A0A3R9PT04"/>
<reference evidence="1 2" key="1">
    <citation type="submission" date="2018-10" db="EMBL/GenBank/DDBJ databases">
        <title>Co-occurring genomic capacity for anaerobic methane metabolism and dissimilatory sulfite reduction discovered in the Korarchaeota.</title>
        <authorList>
            <person name="Mckay L.J."/>
            <person name="Dlakic M."/>
            <person name="Fields M.W."/>
            <person name="Delmont T.O."/>
            <person name="Eren A.M."/>
            <person name="Jay Z.J."/>
            <person name="Klingelsmith K.B."/>
            <person name="Rusch D.B."/>
            <person name="Inskeep W.P."/>
        </authorList>
    </citation>
    <scope>NUCLEOTIDE SEQUENCE [LARGE SCALE GENOMIC DNA]</scope>
    <source>
        <strain evidence="1 2">MDKW</strain>
    </source>
</reference>
<name>A0A3R9PT04_9CREN</name>
<evidence type="ECO:0000313" key="1">
    <source>
        <dbReference type="EMBL" id="RSN72301.1"/>
    </source>
</evidence>
<organism evidence="1 2">
    <name type="scientific">Candidatus Methanodesulfokora washburnensis</name>
    <dbReference type="NCBI Taxonomy" id="2478471"/>
    <lineage>
        <taxon>Archaea</taxon>
        <taxon>Thermoproteota</taxon>
        <taxon>Candidatus Korarchaeia</taxon>
        <taxon>Candidatus Korarchaeia incertae sedis</taxon>
        <taxon>Candidatus Methanodesulfokora</taxon>
    </lineage>
</organism>
<sequence>MSGIVGNVGWIKWVNKPIMNASALMSDDTACELVCLLEGFSFCFAICVPAELAGGPLAHLACDLICEIIFHVVVCQQQCQ</sequence>
<proteinExistence type="predicted"/>
<comment type="caution">
    <text evidence="1">The sequence shown here is derived from an EMBL/GenBank/DDBJ whole genome shotgun (WGS) entry which is preliminary data.</text>
</comment>
<keyword evidence="2" id="KW-1185">Reference proteome</keyword>
<evidence type="ECO:0000313" key="2">
    <source>
        <dbReference type="Proteomes" id="UP000277582"/>
    </source>
</evidence>
<gene>
    <name evidence="1" type="ORF">D6D85_14275</name>
</gene>
<dbReference type="EMBL" id="RCOS01000160">
    <property type="protein sequence ID" value="RSN72301.1"/>
    <property type="molecule type" value="Genomic_DNA"/>
</dbReference>
<dbReference type="Proteomes" id="UP000277582">
    <property type="component" value="Unassembled WGS sequence"/>
</dbReference>